<feature type="transmembrane region" description="Helical" evidence="8">
    <location>
        <begin position="558"/>
        <end position="579"/>
    </location>
</feature>
<protein>
    <recommendedName>
        <fullName evidence="10">FAD-binding domain-containing protein</fullName>
    </recommendedName>
</protein>
<dbReference type="InterPro" id="IPR036188">
    <property type="entry name" value="FAD/NAD-bd_sf"/>
</dbReference>
<evidence type="ECO:0000313" key="11">
    <source>
        <dbReference type="EMBL" id="CAE2296473.1"/>
    </source>
</evidence>
<evidence type="ECO:0000256" key="9">
    <source>
        <dbReference type="SAM" id="SignalP"/>
    </source>
</evidence>
<evidence type="ECO:0000256" key="7">
    <source>
        <dbReference type="SAM" id="MobiDB-lite"/>
    </source>
</evidence>
<evidence type="ECO:0000256" key="5">
    <source>
        <dbReference type="ARBA" id="ARBA00023002"/>
    </source>
</evidence>
<feature type="transmembrane region" description="Helical" evidence="8">
    <location>
        <begin position="506"/>
        <end position="523"/>
    </location>
</feature>
<keyword evidence="8" id="KW-0472">Membrane</keyword>
<evidence type="ECO:0000256" key="3">
    <source>
        <dbReference type="ARBA" id="ARBA00022827"/>
    </source>
</evidence>
<evidence type="ECO:0000259" key="10">
    <source>
        <dbReference type="Pfam" id="PF01494"/>
    </source>
</evidence>
<evidence type="ECO:0000256" key="6">
    <source>
        <dbReference type="ARBA" id="ARBA00023033"/>
    </source>
</evidence>
<keyword evidence="8" id="KW-1133">Transmembrane helix</keyword>
<sequence>MVFRWTVSALVVSLIASGSDGFMFSSSVPGSPAPLIRSSLTPRSWTRSWSAPSVAPSRALRAPLRSWACSATAPAAEGKQDGASGNEGQTAIIGAGPTGLATAIMLAQRGWKDIHVYDRLSPPPNPDDDNVWSDTAKFYLIGIGGRGQRALKNFGIWDDVDKYCTTVVGRMDWAPGAGEDEGIERIFTDRPYLTKVIARDRLVGVLERIVKDKFGGQVHLHYGNELRTVEWKDKQGKGGCEFEIEEFDVESLSTVRPPTSTVTITSGEKETKGTGRMKKLNAKLLIGADGAARTLANVMQEESEKSERGMFKRPFRVIRYPDDNQRIYKTIPLKLPKGWRSDLNYSARTQDGRINIDALPASPNGDYCAVLLLKANDPLAAANTDPKELRALLDKNLPQFSKLIDEESLKAIAAKPPSRLPSFRYVEPYLHRGDSTVLLGDAIHTVKPYFGLGVNSAFEDVQKLSECLDKHESSAGMEGALSQFSSIRAGEAKALVQISRGFDRPGLKGFFSFILPIILDGIFNKLAPQVFGQNTISMLQQEGMTFQGVRDRKRRDRVLQVLVLGTIFFTIFKVVSAVVQALPKVVLFGITFTFLGVLGGLQLNKVLKPGMSTADVIASTEKKYLSKNKQPSSGTVNPTSDGAAKTS</sequence>
<organism evidence="11">
    <name type="scientific">Guillardia theta</name>
    <name type="common">Cryptophyte</name>
    <name type="synonym">Cryptomonas phi</name>
    <dbReference type="NCBI Taxonomy" id="55529"/>
    <lineage>
        <taxon>Eukaryota</taxon>
        <taxon>Cryptophyceae</taxon>
        <taxon>Pyrenomonadales</taxon>
        <taxon>Geminigeraceae</taxon>
        <taxon>Guillardia</taxon>
    </lineage>
</organism>
<dbReference type="GO" id="GO:0004502">
    <property type="term" value="F:kynurenine 3-monooxygenase activity"/>
    <property type="evidence" value="ECO:0007669"/>
    <property type="project" value="TreeGrafter"/>
</dbReference>
<feature type="domain" description="FAD-binding" evidence="10">
    <location>
        <begin position="432"/>
        <end position="497"/>
    </location>
</feature>
<dbReference type="Gene3D" id="3.50.50.60">
    <property type="entry name" value="FAD/NAD(P)-binding domain"/>
    <property type="match status" value="1"/>
</dbReference>
<feature type="region of interest" description="Disordered" evidence="7">
    <location>
        <begin position="625"/>
        <end position="647"/>
    </location>
</feature>
<keyword evidence="8" id="KW-0812">Transmembrane</keyword>
<name>A0A7S4KIV7_GUITH</name>
<dbReference type="GO" id="GO:0070189">
    <property type="term" value="P:kynurenine metabolic process"/>
    <property type="evidence" value="ECO:0007669"/>
    <property type="project" value="TreeGrafter"/>
</dbReference>
<feature type="transmembrane region" description="Helical" evidence="8">
    <location>
        <begin position="585"/>
        <end position="603"/>
    </location>
</feature>
<dbReference type="InterPro" id="IPR002938">
    <property type="entry name" value="FAD-bd"/>
</dbReference>
<evidence type="ECO:0000256" key="1">
    <source>
        <dbReference type="ARBA" id="ARBA00001974"/>
    </source>
</evidence>
<keyword evidence="6" id="KW-0503">Monooxygenase</keyword>
<reference evidence="11" key="1">
    <citation type="submission" date="2021-01" db="EMBL/GenBank/DDBJ databases">
        <authorList>
            <person name="Corre E."/>
            <person name="Pelletier E."/>
            <person name="Niang G."/>
            <person name="Scheremetjew M."/>
            <person name="Finn R."/>
            <person name="Kale V."/>
            <person name="Holt S."/>
            <person name="Cochrane G."/>
            <person name="Meng A."/>
            <person name="Brown T."/>
            <person name="Cohen L."/>
        </authorList>
    </citation>
    <scope>NUCLEOTIDE SEQUENCE</scope>
    <source>
        <strain evidence="11">CCMP 2712</strain>
    </source>
</reference>
<keyword evidence="5" id="KW-0560">Oxidoreductase</keyword>
<evidence type="ECO:0000256" key="2">
    <source>
        <dbReference type="ARBA" id="ARBA00022630"/>
    </source>
</evidence>
<dbReference type="SUPFAM" id="SSF51905">
    <property type="entry name" value="FAD/NAD(P)-binding domain"/>
    <property type="match status" value="1"/>
</dbReference>
<evidence type="ECO:0000256" key="4">
    <source>
        <dbReference type="ARBA" id="ARBA00022857"/>
    </source>
</evidence>
<dbReference type="PANTHER" id="PTHR46028:SF2">
    <property type="entry name" value="KYNURENINE 3-MONOOXYGENASE"/>
    <property type="match status" value="1"/>
</dbReference>
<dbReference type="Pfam" id="PF01494">
    <property type="entry name" value="FAD_binding_3"/>
    <property type="match status" value="1"/>
</dbReference>
<feature type="chain" id="PRO_5031555594" description="FAD-binding domain-containing protein" evidence="9">
    <location>
        <begin position="22"/>
        <end position="647"/>
    </location>
</feature>
<dbReference type="PRINTS" id="PR00420">
    <property type="entry name" value="RNGMNOXGNASE"/>
</dbReference>
<dbReference type="GO" id="GO:0071949">
    <property type="term" value="F:FAD binding"/>
    <property type="evidence" value="ECO:0007669"/>
    <property type="project" value="InterPro"/>
</dbReference>
<keyword evidence="4" id="KW-0521">NADP</keyword>
<gene>
    <name evidence="11" type="ORF">GTHE00462_LOCUS13704</name>
</gene>
<dbReference type="EMBL" id="HBKN01017374">
    <property type="protein sequence ID" value="CAE2296473.1"/>
    <property type="molecule type" value="Transcribed_RNA"/>
</dbReference>
<accession>A0A7S4KIV7</accession>
<keyword evidence="2" id="KW-0285">Flavoprotein</keyword>
<keyword evidence="3" id="KW-0274">FAD</keyword>
<evidence type="ECO:0000256" key="8">
    <source>
        <dbReference type="SAM" id="Phobius"/>
    </source>
</evidence>
<feature type="compositionally biased region" description="Polar residues" evidence="7">
    <location>
        <begin position="627"/>
        <end position="647"/>
    </location>
</feature>
<dbReference type="PANTHER" id="PTHR46028">
    <property type="entry name" value="KYNURENINE 3-MONOOXYGENASE"/>
    <property type="match status" value="1"/>
</dbReference>
<feature type="signal peptide" evidence="9">
    <location>
        <begin position="1"/>
        <end position="21"/>
    </location>
</feature>
<proteinExistence type="predicted"/>
<comment type="cofactor">
    <cofactor evidence="1">
        <name>FAD</name>
        <dbReference type="ChEBI" id="CHEBI:57692"/>
    </cofactor>
</comment>
<dbReference type="AlphaFoldDB" id="A0A7S4KIV7"/>
<keyword evidence="9" id="KW-0732">Signal</keyword>